<evidence type="ECO:0000256" key="2">
    <source>
        <dbReference type="ARBA" id="ARBA00011177"/>
    </source>
</evidence>
<dbReference type="SUPFAM" id="SSF47954">
    <property type="entry name" value="Cyclin-like"/>
    <property type="match status" value="1"/>
</dbReference>
<dbReference type="InterPro" id="IPR004367">
    <property type="entry name" value="Cyclin_C-dom"/>
</dbReference>
<gene>
    <name evidence="12" type="primary">LOC111005305</name>
</gene>
<protein>
    <recommendedName>
        <fullName evidence="6">B-like cyclin</fullName>
    </recommendedName>
</protein>
<feature type="compositionally biased region" description="Low complexity" evidence="8">
    <location>
        <begin position="321"/>
        <end position="330"/>
    </location>
</feature>
<dbReference type="PANTHER" id="PTHR10177">
    <property type="entry name" value="CYCLINS"/>
    <property type="match status" value="1"/>
</dbReference>
<keyword evidence="4 7" id="KW-0195">Cyclin</keyword>
<dbReference type="GeneID" id="111005305"/>
<organism evidence="11 12">
    <name type="scientific">Momordica charantia</name>
    <name type="common">Bitter gourd</name>
    <name type="synonym">Balsam pear</name>
    <dbReference type="NCBI Taxonomy" id="3673"/>
    <lineage>
        <taxon>Eukaryota</taxon>
        <taxon>Viridiplantae</taxon>
        <taxon>Streptophyta</taxon>
        <taxon>Embryophyta</taxon>
        <taxon>Tracheophyta</taxon>
        <taxon>Spermatophyta</taxon>
        <taxon>Magnoliopsida</taxon>
        <taxon>eudicotyledons</taxon>
        <taxon>Gunneridae</taxon>
        <taxon>Pentapetalae</taxon>
        <taxon>rosids</taxon>
        <taxon>fabids</taxon>
        <taxon>Cucurbitales</taxon>
        <taxon>Cucurbitaceae</taxon>
        <taxon>Momordiceae</taxon>
        <taxon>Momordica</taxon>
    </lineage>
</organism>
<dbReference type="KEGG" id="mcha:111005305"/>
<dbReference type="InterPro" id="IPR048258">
    <property type="entry name" value="Cyclins_cyclin-box"/>
</dbReference>
<dbReference type="InterPro" id="IPR006671">
    <property type="entry name" value="Cyclin_N"/>
</dbReference>
<dbReference type="InterPro" id="IPR013763">
    <property type="entry name" value="Cyclin-like_dom"/>
</dbReference>
<proteinExistence type="inferred from homology"/>
<dbReference type="FunFam" id="1.10.472.10:FF:000040">
    <property type="entry name" value="D6-type cyclin"/>
    <property type="match status" value="1"/>
</dbReference>
<evidence type="ECO:0000256" key="3">
    <source>
        <dbReference type="ARBA" id="ARBA00022618"/>
    </source>
</evidence>
<keyword evidence="11" id="KW-1185">Reference proteome</keyword>
<evidence type="ECO:0000256" key="1">
    <source>
        <dbReference type="ARBA" id="ARBA00009065"/>
    </source>
</evidence>
<evidence type="ECO:0000313" key="11">
    <source>
        <dbReference type="Proteomes" id="UP000504603"/>
    </source>
</evidence>
<dbReference type="Pfam" id="PF02984">
    <property type="entry name" value="Cyclin_C"/>
    <property type="match status" value="1"/>
</dbReference>
<reference evidence="12" key="1">
    <citation type="submission" date="2025-08" db="UniProtKB">
        <authorList>
            <consortium name="RefSeq"/>
        </authorList>
    </citation>
    <scope>IDENTIFICATION</scope>
    <source>
        <strain evidence="12">OHB3-1</strain>
    </source>
</reference>
<feature type="compositionally biased region" description="Basic and acidic residues" evidence="8">
    <location>
        <begin position="331"/>
        <end position="345"/>
    </location>
</feature>
<keyword evidence="5" id="KW-0131">Cell cycle</keyword>
<accession>A0A6J1BWA4</accession>
<evidence type="ECO:0000256" key="7">
    <source>
        <dbReference type="RuleBase" id="RU000383"/>
    </source>
</evidence>
<dbReference type="Proteomes" id="UP000504603">
    <property type="component" value="Unplaced"/>
</dbReference>
<dbReference type="SMART" id="SM01332">
    <property type="entry name" value="Cyclin_C"/>
    <property type="match status" value="1"/>
</dbReference>
<evidence type="ECO:0000256" key="5">
    <source>
        <dbReference type="ARBA" id="ARBA00023306"/>
    </source>
</evidence>
<dbReference type="PROSITE" id="PS00292">
    <property type="entry name" value="CYCLINS"/>
    <property type="match status" value="1"/>
</dbReference>
<feature type="compositionally biased region" description="Basic and acidic residues" evidence="8">
    <location>
        <begin position="360"/>
        <end position="373"/>
    </location>
</feature>
<comment type="subunit">
    <text evidence="2">Interacts with the CDC2 protein kinase to form a serine/threonine kinase holoenzyme complex also known as maturation promoting factor (MPF). The cyclin subunit imparts substrate specificity to the complex.</text>
</comment>
<dbReference type="Gene3D" id="1.10.472.10">
    <property type="entry name" value="Cyclin-like"/>
    <property type="match status" value="2"/>
</dbReference>
<dbReference type="GO" id="GO:0051301">
    <property type="term" value="P:cell division"/>
    <property type="evidence" value="ECO:0007669"/>
    <property type="project" value="UniProtKB-KW"/>
</dbReference>
<feature type="compositionally biased region" description="Polar residues" evidence="8">
    <location>
        <begin position="347"/>
        <end position="359"/>
    </location>
</feature>
<evidence type="ECO:0000313" key="12">
    <source>
        <dbReference type="RefSeq" id="XP_022132453.1"/>
    </source>
</evidence>
<dbReference type="Pfam" id="PF00134">
    <property type="entry name" value="Cyclin_N"/>
    <property type="match status" value="1"/>
</dbReference>
<name>A0A6J1BWA4_MOMCH</name>
<feature type="region of interest" description="Disordered" evidence="8">
    <location>
        <begin position="316"/>
        <end position="373"/>
    </location>
</feature>
<dbReference type="CDD" id="cd20544">
    <property type="entry name" value="CYCLIN_AtCycD-like_rpt2"/>
    <property type="match status" value="1"/>
</dbReference>
<dbReference type="InterPro" id="IPR039361">
    <property type="entry name" value="Cyclin"/>
</dbReference>
<evidence type="ECO:0000259" key="10">
    <source>
        <dbReference type="SMART" id="SM01332"/>
    </source>
</evidence>
<dbReference type="RefSeq" id="XP_022132453.1">
    <property type="nucleotide sequence ID" value="XM_022276761.1"/>
</dbReference>
<dbReference type="CDD" id="cd20543">
    <property type="entry name" value="CYCLIN_AtCycD-like_rpt1"/>
    <property type="match status" value="1"/>
</dbReference>
<evidence type="ECO:0000259" key="9">
    <source>
        <dbReference type="SMART" id="SM00385"/>
    </source>
</evidence>
<evidence type="ECO:0000256" key="4">
    <source>
        <dbReference type="ARBA" id="ARBA00023127"/>
    </source>
</evidence>
<evidence type="ECO:0000256" key="8">
    <source>
        <dbReference type="SAM" id="MobiDB-lite"/>
    </source>
</evidence>
<feature type="domain" description="Cyclin-like" evidence="9">
    <location>
        <begin position="86"/>
        <end position="174"/>
    </location>
</feature>
<comment type="similarity">
    <text evidence="1">Belongs to the cyclin family. Cyclin D subfamily.</text>
</comment>
<evidence type="ECO:0000256" key="6">
    <source>
        <dbReference type="ARBA" id="ARBA00032263"/>
    </source>
</evidence>
<dbReference type="OrthoDB" id="5590282at2759"/>
<keyword evidence="3" id="KW-0132">Cell division</keyword>
<dbReference type="InterPro" id="IPR036915">
    <property type="entry name" value="Cyclin-like_sf"/>
</dbReference>
<dbReference type="AlphaFoldDB" id="A0A6J1BWA4"/>
<sequence>MADSFYCTENTNSCFDEFDNCDATNYEFGSQNPSVDCETLMGSALESEERVRALVEKEIEHLPRNDYLKRMRSGDLDLKFRREAVDWIWKAHAHYSFGALSLCLSMNYLDRFLSVYHLPMDKSWTVQLLSVACVSLAAKMEETEVPLPIDLQVEEPKFVFEARTIQRMELLVLSRLKWKMQAITPLSFIDYFLRNITVGQHVPSLSLLLKSAQLILSTIKGIDFLEFRPSEIALAVAISISGELQAPDIDKAILSFPYMEKERVMKCIELIKDLSLINNVYGNSLGGGGGGSIPQSPVGVLDAACFSYKTEELTAGSCGNSSSSSSFSSHDSPDSKRRRQDRPSPKVDSNPSMSCQLRDNTQERERENREGGE</sequence>
<dbReference type="FunFam" id="1.10.472.10:FF:000034">
    <property type="entry name" value="D2/4-type cyclin"/>
    <property type="match status" value="1"/>
</dbReference>
<feature type="domain" description="Cyclin C-terminal" evidence="10">
    <location>
        <begin position="183"/>
        <end position="296"/>
    </location>
</feature>
<dbReference type="SMART" id="SM00385">
    <property type="entry name" value="CYCLIN"/>
    <property type="match status" value="1"/>
</dbReference>